<dbReference type="Gene3D" id="1.20.58.1590">
    <property type="entry name" value="Tethering factor for nuclear proteasome Cut8/Sts1"/>
    <property type="match status" value="1"/>
</dbReference>
<dbReference type="GO" id="GO:0071630">
    <property type="term" value="P:nuclear protein quality control by the ubiquitin-proteasome system"/>
    <property type="evidence" value="ECO:0007669"/>
    <property type="project" value="UniProtKB-UniRule"/>
</dbReference>
<dbReference type="Proteomes" id="UP000287166">
    <property type="component" value="Unassembled WGS sequence"/>
</dbReference>
<comment type="subcellular location">
    <subcellularLocation>
        <location evidence="3">Cytoplasm</location>
    </subcellularLocation>
    <subcellularLocation>
        <location evidence="3">Nucleus</location>
    </subcellularLocation>
</comment>
<keyword evidence="3" id="KW-0653">Protein transport</keyword>
<comment type="caution">
    <text evidence="5">The sequence shown here is derived from an EMBL/GenBank/DDBJ whole genome shotgun (WGS) entry which is preliminary data.</text>
</comment>
<dbReference type="InterPro" id="IPR013868">
    <property type="entry name" value="Cut8/Sts1_fam"/>
</dbReference>
<dbReference type="PANTHER" id="PTHR28032">
    <property type="entry name" value="FI02826P"/>
    <property type="match status" value="1"/>
</dbReference>
<dbReference type="STRING" id="139825.A0A401G6I8"/>
<proteinExistence type="inferred from homology"/>
<comment type="similarity">
    <text evidence="1 3">Belongs to the cut8/STS1 family.</text>
</comment>
<reference evidence="5 6" key="1">
    <citation type="journal article" date="2018" name="Sci. Rep.">
        <title>Genome sequence of the cauliflower mushroom Sparassis crispa (Hanabiratake) and its association with beneficial usage.</title>
        <authorList>
            <person name="Kiyama R."/>
            <person name="Furutani Y."/>
            <person name="Kawaguchi K."/>
            <person name="Nakanishi T."/>
        </authorList>
    </citation>
    <scope>NUCLEOTIDE SEQUENCE [LARGE SCALE GENOMIC DNA]</scope>
</reference>
<dbReference type="GO" id="GO:0031144">
    <property type="term" value="P:proteasome localization"/>
    <property type="evidence" value="ECO:0007669"/>
    <property type="project" value="UniProtKB-UniRule"/>
</dbReference>
<feature type="compositionally biased region" description="Basic and acidic residues" evidence="4">
    <location>
        <begin position="110"/>
        <end position="120"/>
    </location>
</feature>
<dbReference type="AlphaFoldDB" id="A0A401G6I8"/>
<dbReference type="Pfam" id="PF08559">
    <property type="entry name" value="Cut8"/>
    <property type="match status" value="1"/>
</dbReference>
<evidence type="ECO:0000256" key="4">
    <source>
        <dbReference type="SAM" id="MobiDB-lite"/>
    </source>
</evidence>
<evidence type="ECO:0000256" key="1">
    <source>
        <dbReference type="ARBA" id="ARBA00006199"/>
    </source>
</evidence>
<dbReference type="PANTHER" id="PTHR28032:SF1">
    <property type="entry name" value="FI02826P"/>
    <property type="match status" value="1"/>
</dbReference>
<dbReference type="OrthoDB" id="10061064at2759"/>
<organism evidence="5 6">
    <name type="scientific">Sparassis crispa</name>
    <dbReference type="NCBI Taxonomy" id="139825"/>
    <lineage>
        <taxon>Eukaryota</taxon>
        <taxon>Fungi</taxon>
        <taxon>Dikarya</taxon>
        <taxon>Basidiomycota</taxon>
        <taxon>Agaricomycotina</taxon>
        <taxon>Agaricomycetes</taxon>
        <taxon>Polyporales</taxon>
        <taxon>Sparassidaceae</taxon>
        <taxon>Sparassis</taxon>
    </lineage>
</organism>
<evidence type="ECO:0000313" key="5">
    <source>
        <dbReference type="EMBL" id="GBE77780.1"/>
    </source>
</evidence>
<dbReference type="RefSeq" id="XP_027608693.1">
    <property type="nucleotide sequence ID" value="XM_027752892.1"/>
</dbReference>
<dbReference type="GO" id="GO:0005737">
    <property type="term" value="C:cytoplasm"/>
    <property type="evidence" value="ECO:0007669"/>
    <property type="project" value="UniProtKB-SubCell"/>
</dbReference>
<keyword evidence="6" id="KW-1185">Reference proteome</keyword>
<keyword evidence="2 3" id="KW-0539">Nucleus</keyword>
<keyword evidence="3" id="KW-0813">Transport</keyword>
<name>A0A401G6I8_9APHY</name>
<sequence length="410" mass="45132">MANVVTHPYLQVDFHRGLVNHSPSPLGFGFGLSTNMPGWSTTPISASPSPWSFPAIQSIQPRTAKRRHEPEEESENKHLDDAMDRSPTPERPKRAAPKRARTTAAAATTGREDKLSKENKPPSATDEDDVDVGVLLASLPSDSLLPLLTSLLSSQPSLKSTVLSLIPRPTIDTAVQALANSAKKLRDAYPYSSTPFSTPSTSYGFSSGAFANSRHPHASSTGFGFGRGPPAPVFSPHAGHHSGGMRDEYILSRLRPHITEFVSACLAYLPYFSYVAVQVPFLSSSKPHHTHASALQSQHRDKSHPSETFLYLSTLTSQFLSQPPLTQSALVPLIFPRLTEEWTAWVDRVDQVVNREGGMFGEETVRSWERALDEFAEAKGNGIESMRDIRDQWVQKVGWLVGRQPMEEEL</sequence>
<comment type="function">
    <text evidence="3">Involved in ubiquitin-mediated protein degradation. Regulatory factor in the ubiquitin/proteasome pathway that controls the turnover of proteasome substrates. Targets proteasomes to the nucleus and facilitates the degradation of nuclear proteins.</text>
</comment>
<keyword evidence="3" id="KW-0963">Cytoplasm</keyword>
<dbReference type="InParanoid" id="A0A401G6I8"/>
<dbReference type="GO" id="GO:0015031">
    <property type="term" value="P:protein transport"/>
    <property type="evidence" value="ECO:0007669"/>
    <property type="project" value="UniProtKB-UniRule"/>
</dbReference>
<dbReference type="GeneID" id="38774697"/>
<comment type="subunit">
    <text evidence="3">Binds the proteasome.</text>
</comment>
<evidence type="ECO:0000313" key="6">
    <source>
        <dbReference type="Proteomes" id="UP000287166"/>
    </source>
</evidence>
<evidence type="ECO:0000256" key="2">
    <source>
        <dbReference type="ARBA" id="ARBA00023242"/>
    </source>
</evidence>
<gene>
    <name evidence="5" type="ORF">SCP_0106620</name>
</gene>
<dbReference type="GO" id="GO:0031965">
    <property type="term" value="C:nuclear membrane"/>
    <property type="evidence" value="ECO:0007669"/>
    <property type="project" value="TreeGrafter"/>
</dbReference>
<feature type="compositionally biased region" description="Basic and acidic residues" evidence="4">
    <location>
        <begin position="75"/>
        <end position="93"/>
    </location>
</feature>
<feature type="region of interest" description="Disordered" evidence="4">
    <location>
        <begin position="60"/>
        <end position="129"/>
    </location>
</feature>
<dbReference type="EMBL" id="BFAD01000001">
    <property type="protein sequence ID" value="GBE77780.1"/>
    <property type="molecule type" value="Genomic_DNA"/>
</dbReference>
<dbReference type="GO" id="GO:0070628">
    <property type="term" value="F:proteasome binding"/>
    <property type="evidence" value="ECO:0007669"/>
    <property type="project" value="TreeGrafter"/>
</dbReference>
<evidence type="ECO:0000256" key="3">
    <source>
        <dbReference type="RuleBase" id="RU368013"/>
    </source>
</evidence>
<dbReference type="InterPro" id="IPR038422">
    <property type="entry name" value="Cut8/Sts1_sf"/>
</dbReference>
<protein>
    <recommendedName>
        <fullName evidence="3">Tethering factor for nuclear proteasome STS1</fullName>
    </recommendedName>
</protein>
<accession>A0A401G6I8</accession>